<reference evidence="2 3" key="1">
    <citation type="submission" date="2021-01" db="EMBL/GenBank/DDBJ databases">
        <title>Whole genome shotgun sequence of Actinoplanes couchii NBRC 106145.</title>
        <authorList>
            <person name="Komaki H."/>
            <person name="Tamura T."/>
        </authorList>
    </citation>
    <scope>NUCLEOTIDE SEQUENCE [LARGE SCALE GENOMIC DNA]</scope>
    <source>
        <strain evidence="2 3">NBRC 106145</strain>
    </source>
</reference>
<name>A0ABQ3XF67_9ACTN</name>
<dbReference type="InterPro" id="IPR049945">
    <property type="entry name" value="AAA_22"/>
</dbReference>
<organism evidence="2 3">
    <name type="scientific">Actinoplanes couchii</name>
    <dbReference type="NCBI Taxonomy" id="403638"/>
    <lineage>
        <taxon>Bacteria</taxon>
        <taxon>Bacillati</taxon>
        <taxon>Actinomycetota</taxon>
        <taxon>Actinomycetes</taxon>
        <taxon>Micromonosporales</taxon>
        <taxon>Micromonosporaceae</taxon>
        <taxon>Actinoplanes</taxon>
    </lineage>
</organism>
<protein>
    <recommendedName>
        <fullName evidence="1">ORC1/DEAH AAA+ ATPase domain-containing protein</fullName>
    </recommendedName>
</protein>
<evidence type="ECO:0000259" key="1">
    <source>
        <dbReference type="Pfam" id="PF13401"/>
    </source>
</evidence>
<dbReference type="RefSeq" id="WP_203799252.1">
    <property type="nucleotide sequence ID" value="NZ_BAAAQE010000094.1"/>
</dbReference>
<evidence type="ECO:0000313" key="3">
    <source>
        <dbReference type="Proteomes" id="UP000612282"/>
    </source>
</evidence>
<gene>
    <name evidence="2" type="ORF">Aco03nite_054640</name>
</gene>
<sequence>MTDVHIDRRTELARIAGLLAADESGVGVVCGEPRIGKTALLAEAFQRHRPDRPAVLIDLEETAEPGQVLERIVTRLRGRVTFPSYERLRARIPPVRSALRTGDVTLSGSARMTFVVDGVRQRAAQARQLTPVFVEDLARAGQHRPLLLFDHFDRCPSAEVRGWLREDLLPGATLHADVLVLVASAGEPWGSGPPAAWLPGVVPYLFRLGPFTLDDVRDWLAALGIDRSDALADYLWRRMRGVPGPIRDELVPYLLARRDDGR</sequence>
<accession>A0ABQ3XF67</accession>
<dbReference type="Proteomes" id="UP000612282">
    <property type="component" value="Unassembled WGS sequence"/>
</dbReference>
<proteinExistence type="predicted"/>
<dbReference type="Gene3D" id="3.40.50.300">
    <property type="entry name" value="P-loop containing nucleotide triphosphate hydrolases"/>
    <property type="match status" value="1"/>
</dbReference>
<comment type="caution">
    <text evidence="2">The sequence shown here is derived from an EMBL/GenBank/DDBJ whole genome shotgun (WGS) entry which is preliminary data.</text>
</comment>
<dbReference type="SUPFAM" id="SSF52540">
    <property type="entry name" value="P-loop containing nucleoside triphosphate hydrolases"/>
    <property type="match status" value="1"/>
</dbReference>
<keyword evidence="3" id="KW-1185">Reference proteome</keyword>
<feature type="domain" description="ORC1/DEAH AAA+ ATPase" evidence="1">
    <location>
        <begin position="23"/>
        <end position="92"/>
    </location>
</feature>
<dbReference type="InterPro" id="IPR027417">
    <property type="entry name" value="P-loop_NTPase"/>
</dbReference>
<dbReference type="Pfam" id="PF13401">
    <property type="entry name" value="AAA_22"/>
    <property type="match status" value="1"/>
</dbReference>
<dbReference type="EMBL" id="BOMG01000064">
    <property type="protein sequence ID" value="GID57060.1"/>
    <property type="molecule type" value="Genomic_DNA"/>
</dbReference>
<evidence type="ECO:0000313" key="2">
    <source>
        <dbReference type="EMBL" id="GID57060.1"/>
    </source>
</evidence>